<reference evidence="1 2" key="1">
    <citation type="submission" date="2017-02" db="EMBL/GenBank/DDBJ databases">
        <authorList>
            <person name="Peterson S.W."/>
        </authorList>
    </citation>
    <scope>NUCLEOTIDE SEQUENCE [LARGE SCALE GENOMIC DNA]</scope>
    <source>
        <strain evidence="1 2">B Ar 00.02</strain>
    </source>
</reference>
<keyword evidence="2" id="KW-1185">Reference proteome</keyword>
<evidence type="ECO:0000313" key="1">
    <source>
        <dbReference type="EMBL" id="SJM54969.1"/>
    </source>
</evidence>
<dbReference type="AlphaFoldDB" id="A0A1R4FGG8"/>
<protein>
    <submittedName>
        <fullName evidence="1">Uncharacterized protein</fullName>
    </submittedName>
</protein>
<organism evidence="1 2">
    <name type="scientific">Arthrobacter rhombi</name>
    <dbReference type="NCBI Taxonomy" id="71253"/>
    <lineage>
        <taxon>Bacteria</taxon>
        <taxon>Bacillati</taxon>
        <taxon>Actinomycetota</taxon>
        <taxon>Actinomycetes</taxon>
        <taxon>Micrococcales</taxon>
        <taxon>Micrococcaceae</taxon>
        <taxon>Arthrobacter</taxon>
    </lineage>
</organism>
<dbReference type="EMBL" id="FUHW01000016">
    <property type="protein sequence ID" value="SJM54969.1"/>
    <property type="molecule type" value="Genomic_DNA"/>
</dbReference>
<accession>A0A1R4FGG8</accession>
<evidence type="ECO:0000313" key="2">
    <source>
        <dbReference type="Proteomes" id="UP000195913"/>
    </source>
</evidence>
<gene>
    <name evidence="1" type="ORF">FM101_03870</name>
</gene>
<proteinExistence type="predicted"/>
<dbReference type="Proteomes" id="UP000195913">
    <property type="component" value="Unassembled WGS sequence"/>
</dbReference>
<sequence length="37" mass="4202">MAALLEEELGNVRGSHGQVMVVHPWGFVFLQEPKTYM</sequence>
<name>A0A1R4FGG8_9MICC</name>